<dbReference type="EC" id="4.1.1.15" evidence="3 9"/>
<organism evidence="10 11">
    <name type="scientific">Powellomyces hirtus</name>
    <dbReference type="NCBI Taxonomy" id="109895"/>
    <lineage>
        <taxon>Eukaryota</taxon>
        <taxon>Fungi</taxon>
        <taxon>Fungi incertae sedis</taxon>
        <taxon>Chytridiomycota</taxon>
        <taxon>Chytridiomycota incertae sedis</taxon>
        <taxon>Chytridiomycetes</taxon>
        <taxon>Spizellomycetales</taxon>
        <taxon>Powellomycetaceae</taxon>
        <taxon>Powellomyces</taxon>
    </lineage>
</organism>
<dbReference type="InterPro" id="IPR015421">
    <property type="entry name" value="PyrdxlP-dep_Trfase_major"/>
</dbReference>
<evidence type="ECO:0000256" key="9">
    <source>
        <dbReference type="RuleBase" id="RU361171"/>
    </source>
</evidence>
<comment type="cofactor">
    <cofactor evidence="1 7 8">
        <name>pyridoxal 5'-phosphate</name>
        <dbReference type="ChEBI" id="CHEBI:597326"/>
    </cofactor>
</comment>
<reference evidence="10 11" key="1">
    <citation type="journal article" date="2019" name="Sci. Rep.">
        <title>Comparative genomics of chytrid fungi reveal insights into the obligate biotrophic and pathogenic lifestyle of Synchytrium endobioticum.</title>
        <authorList>
            <person name="van de Vossenberg B.T.L.H."/>
            <person name="Warris S."/>
            <person name="Nguyen H.D.T."/>
            <person name="van Gent-Pelzer M.P.E."/>
            <person name="Joly D.L."/>
            <person name="van de Geest H.C."/>
            <person name="Bonants P.J.M."/>
            <person name="Smith D.S."/>
            <person name="Levesque C.A."/>
            <person name="van der Lee T.A.J."/>
        </authorList>
    </citation>
    <scope>NUCLEOTIDE SEQUENCE [LARGE SCALE GENOMIC DNA]</scope>
    <source>
        <strain evidence="10 11">CBS 809.83</strain>
    </source>
</reference>
<comment type="caution">
    <text evidence="10">The sequence shown here is derived from an EMBL/GenBank/DDBJ whole genome shotgun (WGS) entry which is preliminary data.</text>
</comment>
<dbReference type="InterPro" id="IPR002129">
    <property type="entry name" value="PyrdxlP-dep_de-COase"/>
</dbReference>
<dbReference type="NCBIfam" id="TIGR01788">
    <property type="entry name" value="Glu-decarb-GAD"/>
    <property type="match status" value="1"/>
</dbReference>
<keyword evidence="4 7" id="KW-0663">Pyridoxal phosphate</keyword>
<gene>
    <name evidence="10" type="primary">GAD1</name>
    <name evidence="10" type="ORF">PhCBS80983_g03912</name>
</gene>
<keyword evidence="9" id="KW-0210">Decarboxylase</keyword>
<dbReference type="InterPro" id="IPR015424">
    <property type="entry name" value="PyrdxlP-dep_Trfase"/>
</dbReference>
<comment type="catalytic activity">
    <reaction evidence="6 9">
        <text>L-glutamate + H(+) = 4-aminobutanoate + CO2</text>
        <dbReference type="Rhea" id="RHEA:17785"/>
        <dbReference type="ChEBI" id="CHEBI:15378"/>
        <dbReference type="ChEBI" id="CHEBI:16526"/>
        <dbReference type="ChEBI" id="CHEBI:29985"/>
        <dbReference type="ChEBI" id="CHEBI:59888"/>
        <dbReference type="EC" id="4.1.1.15"/>
    </reaction>
</comment>
<evidence type="ECO:0000256" key="6">
    <source>
        <dbReference type="ARBA" id="ARBA00048868"/>
    </source>
</evidence>
<dbReference type="Pfam" id="PF00282">
    <property type="entry name" value="Pyridoxal_deC"/>
    <property type="match status" value="1"/>
</dbReference>
<evidence type="ECO:0000256" key="4">
    <source>
        <dbReference type="ARBA" id="ARBA00022898"/>
    </source>
</evidence>
<evidence type="ECO:0000313" key="11">
    <source>
        <dbReference type="Proteomes" id="UP000318582"/>
    </source>
</evidence>
<accession>A0A507E2L0</accession>
<dbReference type="SUPFAM" id="SSF53383">
    <property type="entry name" value="PLP-dependent transferases"/>
    <property type="match status" value="1"/>
</dbReference>
<proteinExistence type="inferred from homology"/>
<dbReference type="Gene3D" id="3.40.640.10">
    <property type="entry name" value="Type I PLP-dependent aspartate aminotransferase-like (Major domain)"/>
    <property type="match status" value="1"/>
</dbReference>
<dbReference type="STRING" id="109895.A0A507E2L0"/>
<dbReference type="Gene3D" id="3.90.1150.160">
    <property type="match status" value="1"/>
</dbReference>
<protein>
    <recommendedName>
        <fullName evidence="3 9">Glutamate decarboxylase</fullName>
        <ecNumber evidence="3 9">4.1.1.15</ecNumber>
    </recommendedName>
</protein>
<comment type="similarity">
    <text evidence="2 8">Belongs to the group II decarboxylase family.</text>
</comment>
<dbReference type="Proteomes" id="UP000318582">
    <property type="component" value="Unassembled WGS sequence"/>
</dbReference>
<evidence type="ECO:0000256" key="3">
    <source>
        <dbReference type="ARBA" id="ARBA00012421"/>
    </source>
</evidence>
<sequence length="510" mass="57167">MVFLQTTGTAEAEENHAAHKSDVIYPTRTTNVDGDIYGSAYSREPIPRFEMPEGEMPPRISYQFIRDELALDGNPVLNLASFVTTYMEPEADKLIAENISKNFIDAEEYPMSAELQNRCVNMIARLFNAPVGKEGNSLGVSTIGSSEAIMLATLALKRKWQLRRKEAGKSTEKPNLVMGSNVQVCWEKAVRYMEIEPRYVNCDESHVFLNPEKAITLVDENTIGVVAILGSTYTGHYEDAKAMNDLLLELEKETGLKVPMHIDAASGGFVAPFVAPELEWDFRLPTVVSINVSGHKYGLCYAGIGWAIWRSPEDLPEDLVFHINYLGSDQASFTLNFSKGAAPIISQYYVLIRFGKAGFRNIMENLYANTNYLADQLVATGWFRLISSRDPAKGLPVLAFQLVNDRPHHFNETDVSHVIRERGWIIPAYTMAPDLGNMHLLRVVLREDFSRNRCDLLAADLKAAVEYLCKQDAAHMEVHRASRGKWQSVFKKLPAHIVQNKAQKDSGKVC</sequence>
<dbReference type="GO" id="GO:0006538">
    <property type="term" value="P:L-glutamate catabolic process"/>
    <property type="evidence" value="ECO:0007669"/>
    <property type="project" value="TreeGrafter"/>
</dbReference>
<dbReference type="AlphaFoldDB" id="A0A507E2L0"/>
<keyword evidence="11" id="KW-1185">Reference proteome</keyword>
<evidence type="ECO:0000256" key="7">
    <source>
        <dbReference type="PIRSR" id="PIRSR602129-50"/>
    </source>
</evidence>
<dbReference type="FunFam" id="4.10.280.50:FF:000001">
    <property type="entry name" value="Glutamate decarboxylase"/>
    <property type="match status" value="1"/>
</dbReference>
<dbReference type="FunFam" id="3.40.640.10:FF:000017">
    <property type="entry name" value="Glutamate decarboxylase"/>
    <property type="match status" value="1"/>
</dbReference>
<dbReference type="GO" id="GO:0005829">
    <property type="term" value="C:cytosol"/>
    <property type="evidence" value="ECO:0007669"/>
    <property type="project" value="TreeGrafter"/>
</dbReference>
<dbReference type="InterPro" id="IPR010107">
    <property type="entry name" value="Glutamate_decarboxylase"/>
</dbReference>
<dbReference type="GO" id="GO:0004351">
    <property type="term" value="F:glutamate decarboxylase activity"/>
    <property type="evidence" value="ECO:0007669"/>
    <property type="project" value="UniProtKB-EC"/>
</dbReference>
<dbReference type="PANTHER" id="PTHR43321">
    <property type="entry name" value="GLUTAMATE DECARBOXYLASE"/>
    <property type="match status" value="1"/>
</dbReference>
<evidence type="ECO:0000256" key="8">
    <source>
        <dbReference type="RuleBase" id="RU000382"/>
    </source>
</evidence>
<dbReference type="EMBL" id="QEAQ01000054">
    <property type="protein sequence ID" value="TPX57340.1"/>
    <property type="molecule type" value="Genomic_DNA"/>
</dbReference>
<name>A0A507E2L0_9FUNG</name>
<evidence type="ECO:0000256" key="1">
    <source>
        <dbReference type="ARBA" id="ARBA00001933"/>
    </source>
</evidence>
<evidence type="ECO:0000256" key="2">
    <source>
        <dbReference type="ARBA" id="ARBA00009533"/>
    </source>
</evidence>
<keyword evidence="5 8" id="KW-0456">Lyase</keyword>
<evidence type="ECO:0000313" key="10">
    <source>
        <dbReference type="EMBL" id="TPX57340.1"/>
    </source>
</evidence>
<evidence type="ECO:0000256" key="5">
    <source>
        <dbReference type="ARBA" id="ARBA00023239"/>
    </source>
</evidence>
<dbReference type="Gene3D" id="4.10.280.50">
    <property type="match status" value="1"/>
</dbReference>
<feature type="modified residue" description="N6-(pyridoxal phosphate)lysine" evidence="7">
    <location>
        <position position="296"/>
    </location>
</feature>
<dbReference type="PANTHER" id="PTHR43321:SF6">
    <property type="entry name" value="GLUTAMATE DECARBOXYLASE"/>
    <property type="match status" value="1"/>
</dbReference>
<dbReference type="GO" id="GO:0030170">
    <property type="term" value="F:pyridoxal phosphate binding"/>
    <property type="evidence" value="ECO:0007669"/>
    <property type="project" value="InterPro"/>
</dbReference>